<organism evidence="3 4">
    <name type="scientific">Parabacteroides faecalis</name>
    <dbReference type="NCBI Taxonomy" id="2924040"/>
    <lineage>
        <taxon>Bacteria</taxon>
        <taxon>Pseudomonadati</taxon>
        <taxon>Bacteroidota</taxon>
        <taxon>Bacteroidia</taxon>
        <taxon>Bacteroidales</taxon>
        <taxon>Tannerellaceae</taxon>
        <taxon>Parabacteroides</taxon>
    </lineage>
</organism>
<evidence type="ECO:0000313" key="3">
    <source>
        <dbReference type="EMBL" id="MCJ2381446.1"/>
    </source>
</evidence>
<name>A0ABT0C364_9BACT</name>
<dbReference type="InterPro" id="IPR024311">
    <property type="entry name" value="Lipocalin-like"/>
</dbReference>
<gene>
    <name evidence="3" type="ORF">MUN53_12645</name>
</gene>
<feature type="chain" id="PRO_5045641169" description="Lipocalin-like domain-containing protein" evidence="1">
    <location>
        <begin position="21"/>
        <end position="129"/>
    </location>
</feature>
<evidence type="ECO:0000256" key="1">
    <source>
        <dbReference type="SAM" id="SignalP"/>
    </source>
</evidence>
<feature type="domain" description="Lipocalin-like" evidence="2">
    <location>
        <begin position="36"/>
        <end position="105"/>
    </location>
</feature>
<dbReference type="EMBL" id="JAKZMM010000033">
    <property type="protein sequence ID" value="MCJ2381446.1"/>
    <property type="molecule type" value="Genomic_DNA"/>
</dbReference>
<dbReference type="RefSeq" id="WP_243325806.1">
    <property type="nucleotide sequence ID" value="NZ_JAKZMM010000033.1"/>
</dbReference>
<dbReference type="Proteomes" id="UP001165444">
    <property type="component" value="Unassembled WGS sequence"/>
</dbReference>
<proteinExistence type="predicted"/>
<comment type="caution">
    <text evidence="3">The sequence shown here is derived from an EMBL/GenBank/DDBJ whole genome shotgun (WGS) entry which is preliminary data.</text>
</comment>
<keyword evidence="1" id="KW-0732">Signal</keyword>
<reference evidence="3 4" key="1">
    <citation type="submission" date="2022-03" db="EMBL/GenBank/DDBJ databases">
        <title>Parabacteroides sp. nov. isolated from swine feces.</title>
        <authorList>
            <person name="Bak J.E."/>
        </authorList>
    </citation>
    <scope>NUCLEOTIDE SEQUENCE [LARGE SCALE GENOMIC DNA]</scope>
    <source>
        <strain evidence="3 4">AGMB00274</strain>
    </source>
</reference>
<sequence length="129" mass="14627">MMKKIIVFMLVLLSSTLCLSSCSKDDDINLSKESVIGTWDVTWAEMDGESLDVPAGYVYITLNNDGTYKVVMFSDRYSGTYKIEGNTVIGTTLDPITEYFKFTKLEGDNAEIDYSNSEEDFYKFKATKR</sequence>
<dbReference type="Pfam" id="PF13648">
    <property type="entry name" value="Lipocalin_4"/>
    <property type="match status" value="1"/>
</dbReference>
<evidence type="ECO:0000259" key="2">
    <source>
        <dbReference type="Pfam" id="PF13648"/>
    </source>
</evidence>
<evidence type="ECO:0000313" key="4">
    <source>
        <dbReference type="Proteomes" id="UP001165444"/>
    </source>
</evidence>
<keyword evidence="4" id="KW-1185">Reference proteome</keyword>
<protein>
    <recommendedName>
        <fullName evidence="2">Lipocalin-like domain-containing protein</fullName>
    </recommendedName>
</protein>
<feature type="signal peptide" evidence="1">
    <location>
        <begin position="1"/>
        <end position="20"/>
    </location>
</feature>
<accession>A0ABT0C364</accession>